<keyword evidence="3" id="KW-1185">Reference proteome</keyword>
<dbReference type="Proteomes" id="UP000620124">
    <property type="component" value="Unassembled WGS sequence"/>
</dbReference>
<proteinExistence type="predicted"/>
<evidence type="ECO:0000256" key="1">
    <source>
        <dbReference type="SAM" id="MobiDB-lite"/>
    </source>
</evidence>
<name>A0A8H7CF17_9AGAR</name>
<evidence type="ECO:0000313" key="2">
    <source>
        <dbReference type="EMBL" id="KAF7333103.1"/>
    </source>
</evidence>
<protein>
    <submittedName>
        <fullName evidence="2">Uncharacterized protein</fullName>
    </submittedName>
</protein>
<dbReference type="AlphaFoldDB" id="A0A8H7CF17"/>
<evidence type="ECO:0000313" key="3">
    <source>
        <dbReference type="Proteomes" id="UP000620124"/>
    </source>
</evidence>
<reference evidence="2" key="1">
    <citation type="submission" date="2020-05" db="EMBL/GenBank/DDBJ databases">
        <title>Mycena genomes resolve the evolution of fungal bioluminescence.</title>
        <authorList>
            <person name="Tsai I.J."/>
        </authorList>
    </citation>
    <scope>NUCLEOTIDE SEQUENCE</scope>
    <source>
        <strain evidence="2">CCC161011</strain>
    </source>
</reference>
<feature type="region of interest" description="Disordered" evidence="1">
    <location>
        <begin position="89"/>
        <end position="116"/>
    </location>
</feature>
<dbReference type="OrthoDB" id="3119437at2759"/>
<organism evidence="2 3">
    <name type="scientific">Mycena venus</name>
    <dbReference type="NCBI Taxonomy" id="2733690"/>
    <lineage>
        <taxon>Eukaryota</taxon>
        <taxon>Fungi</taxon>
        <taxon>Dikarya</taxon>
        <taxon>Basidiomycota</taxon>
        <taxon>Agaricomycotina</taxon>
        <taxon>Agaricomycetes</taxon>
        <taxon>Agaricomycetidae</taxon>
        <taxon>Agaricales</taxon>
        <taxon>Marasmiineae</taxon>
        <taxon>Mycenaceae</taxon>
        <taxon>Mycena</taxon>
    </lineage>
</organism>
<dbReference type="EMBL" id="JACAZI010000030">
    <property type="protein sequence ID" value="KAF7333103.1"/>
    <property type="molecule type" value="Genomic_DNA"/>
</dbReference>
<comment type="caution">
    <text evidence="2">The sequence shown here is derived from an EMBL/GenBank/DDBJ whole genome shotgun (WGS) entry which is preliminary data.</text>
</comment>
<accession>A0A8H7CF17</accession>
<sequence>MSTVAVRRGLVLEARDRELARQRSEISSTPFDTVAVHSDNMVVDEFGTSRWQVPKSAPASSTPSARSGKMMHRCVPSFHRLPLRYADHPPALHEGSATGLSRSRHRPRETPQDRPLHALWHLPPPFLFPVRMPMISLHVNLATNCYGYHVVHKLLRGDPATTLVDKHASHV</sequence>
<gene>
    <name evidence="2" type="ORF">MVEN_02375600</name>
</gene>